<feature type="domain" description="RNA polymerase sigma-70 region 4" evidence="7">
    <location>
        <begin position="258"/>
        <end position="302"/>
    </location>
</feature>
<dbReference type="Pfam" id="PF04542">
    <property type="entry name" value="Sigma70_r2"/>
    <property type="match status" value="1"/>
</dbReference>
<dbReference type="GO" id="GO:0016987">
    <property type="term" value="F:sigma factor activity"/>
    <property type="evidence" value="ECO:0007669"/>
    <property type="project" value="UniProtKB-KW"/>
</dbReference>
<dbReference type="PRINTS" id="PR00046">
    <property type="entry name" value="SIGMA70FCT"/>
</dbReference>
<dbReference type="Proteomes" id="UP000885744">
    <property type="component" value="Unassembled WGS sequence"/>
</dbReference>
<dbReference type="SUPFAM" id="SSF88946">
    <property type="entry name" value="Sigma2 domain of RNA polymerase sigma factors"/>
    <property type="match status" value="1"/>
</dbReference>
<dbReference type="EMBL" id="DRHH01000052">
    <property type="protein sequence ID" value="HEB14026.1"/>
    <property type="molecule type" value="Genomic_DNA"/>
</dbReference>
<protein>
    <submittedName>
        <fullName evidence="8">Sigma-70 family RNA polymerase sigma factor</fullName>
    </submittedName>
</protein>
<keyword evidence="2" id="KW-0731">Sigma factor</keyword>
<accession>A0A7C1NME6</accession>
<evidence type="ECO:0000256" key="2">
    <source>
        <dbReference type="ARBA" id="ARBA00023082"/>
    </source>
</evidence>
<dbReference type="InterPro" id="IPR050239">
    <property type="entry name" value="Sigma-70_RNA_pol_init_factors"/>
</dbReference>
<dbReference type="SUPFAM" id="SSF88659">
    <property type="entry name" value="Sigma3 and sigma4 domains of RNA polymerase sigma factors"/>
    <property type="match status" value="1"/>
</dbReference>
<evidence type="ECO:0000313" key="8">
    <source>
        <dbReference type="EMBL" id="HEB14026.1"/>
    </source>
</evidence>
<proteinExistence type="predicted"/>
<dbReference type="InterPro" id="IPR007627">
    <property type="entry name" value="RNA_pol_sigma70_r2"/>
</dbReference>
<dbReference type="InterPro" id="IPR013325">
    <property type="entry name" value="RNA_pol_sigma_r2"/>
</dbReference>
<dbReference type="Pfam" id="PF00140">
    <property type="entry name" value="Sigma70_r1_2"/>
    <property type="match status" value="1"/>
</dbReference>
<organism evidence="8">
    <name type="scientific">candidate division WWE3 bacterium</name>
    <dbReference type="NCBI Taxonomy" id="2053526"/>
    <lineage>
        <taxon>Bacteria</taxon>
        <taxon>Katanobacteria</taxon>
    </lineage>
</organism>
<dbReference type="PANTHER" id="PTHR30603">
    <property type="entry name" value="RNA POLYMERASE SIGMA FACTOR RPO"/>
    <property type="match status" value="1"/>
</dbReference>
<evidence type="ECO:0000256" key="1">
    <source>
        <dbReference type="ARBA" id="ARBA00023015"/>
    </source>
</evidence>
<evidence type="ECO:0000256" key="4">
    <source>
        <dbReference type="ARBA" id="ARBA00023163"/>
    </source>
</evidence>
<feature type="domain" description="RNA polymerase sigma-70 region 1.2" evidence="5">
    <location>
        <begin position="19"/>
        <end position="46"/>
    </location>
</feature>
<evidence type="ECO:0000259" key="5">
    <source>
        <dbReference type="Pfam" id="PF00140"/>
    </source>
</evidence>
<keyword evidence="1" id="KW-0805">Transcription regulation</keyword>
<dbReference type="InterPro" id="IPR014284">
    <property type="entry name" value="RNA_pol_sigma-70_dom"/>
</dbReference>
<dbReference type="AlphaFoldDB" id="A0A7C1NME6"/>
<sequence length="312" mass="35917">MEKTYKKGEDMPSGSLKPFLKQIGDDPLLTADEERNLSNLYQEGKRAKDQLLRKRSRSSQTVKLLERKAAEGEEARQKLIGSNLRLVISNTFKYARRLQQFPNDAIDINDLAQDGMLGLIRAVEDYDPEKARFSTYATWWIIQHMQRGLDNTVSTIRIPVYMVDRRRKVLKSEKLLQQRQGRQKIAIGDVARAPDLTEREVTEVSNLPWTISLDEPLPNDGSGSETERIKLTRDTVNVEAEALTQVLTSQLVEAMREALTPREQLVLQWRYWDGLNGPEIGKKLDLTKQRVERIENHARVKLAYHLKKPAQD</sequence>
<dbReference type="Pfam" id="PF04545">
    <property type="entry name" value="Sigma70_r4"/>
    <property type="match status" value="1"/>
</dbReference>
<comment type="caution">
    <text evidence="8">The sequence shown here is derived from an EMBL/GenBank/DDBJ whole genome shotgun (WGS) entry which is preliminary data.</text>
</comment>
<keyword evidence="3" id="KW-0238">DNA-binding</keyword>
<dbReference type="GO" id="GO:0003677">
    <property type="term" value="F:DNA binding"/>
    <property type="evidence" value="ECO:0007669"/>
    <property type="project" value="UniProtKB-KW"/>
</dbReference>
<dbReference type="Gene3D" id="1.20.140.160">
    <property type="match status" value="1"/>
</dbReference>
<feature type="domain" description="RNA polymerase sigma-70 region 2" evidence="6">
    <location>
        <begin position="81"/>
        <end position="148"/>
    </location>
</feature>
<dbReference type="InterPro" id="IPR000943">
    <property type="entry name" value="RNA_pol_sigma70"/>
</dbReference>
<evidence type="ECO:0000259" key="7">
    <source>
        <dbReference type="Pfam" id="PF04545"/>
    </source>
</evidence>
<keyword evidence="4" id="KW-0804">Transcription</keyword>
<name>A0A7C1NME6_UNCKA</name>
<dbReference type="NCBIfam" id="TIGR02937">
    <property type="entry name" value="sigma70-ECF"/>
    <property type="match status" value="1"/>
</dbReference>
<dbReference type="GO" id="GO:0006352">
    <property type="term" value="P:DNA-templated transcription initiation"/>
    <property type="evidence" value="ECO:0007669"/>
    <property type="project" value="InterPro"/>
</dbReference>
<dbReference type="PANTHER" id="PTHR30603:SF47">
    <property type="entry name" value="RNA POLYMERASE SIGMA FACTOR SIGD, CHLOROPLASTIC"/>
    <property type="match status" value="1"/>
</dbReference>
<reference evidence="8" key="1">
    <citation type="journal article" date="2020" name="mSystems">
        <title>Genome- and Community-Level Interaction Insights into Carbon Utilization and Element Cycling Functions of Hydrothermarchaeota in Hydrothermal Sediment.</title>
        <authorList>
            <person name="Zhou Z."/>
            <person name="Liu Y."/>
            <person name="Xu W."/>
            <person name="Pan J."/>
            <person name="Luo Z.H."/>
            <person name="Li M."/>
        </authorList>
    </citation>
    <scope>NUCLEOTIDE SEQUENCE [LARGE SCALE GENOMIC DNA]</scope>
    <source>
        <strain evidence="8">HyVt-365</strain>
    </source>
</reference>
<evidence type="ECO:0000256" key="3">
    <source>
        <dbReference type="ARBA" id="ARBA00023125"/>
    </source>
</evidence>
<dbReference type="Gene3D" id="1.20.120.1810">
    <property type="match status" value="1"/>
</dbReference>
<dbReference type="InterPro" id="IPR013324">
    <property type="entry name" value="RNA_pol_sigma_r3/r4-like"/>
</dbReference>
<evidence type="ECO:0000259" key="6">
    <source>
        <dbReference type="Pfam" id="PF04542"/>
    </source>
</evidence>
<dbReference type="InterPro" id="IPR009042">
    <property type="entry name" value="RNA_pol_sigma70_r1_2"/>
</dbReference>
<dbReference type="InterPro" id="IPR007630">
    <property type="entry name" value="RNA_pol_sigma70_r4"/>
</dbReference>
<gene>
    <name evidence="8" type="ORF">ENI09_01300</name>
</gene>